<name>A0A1R2B9F7_9CILI</name>
<dbReference type="Pfam" id="PF05915">
    <property type="entry name" value="TMEM_230_134"/>
    <property type="match status" value="1"/>
</dbReference>
<accession>A0A1R2B9F7</accession>
<protein>
    <recommendedName>
        <fullName evidence="9">Transmembrane protein 230</fullName>
    </recommendedName>
</protein>
<reference evidence="7 8" key="1">
    <citation type="submission" date="2016-11" db="EMBL/GenBank/DDBJ databases">
        <title>The macronuclear genome of Stentor coeruleus: a giant cell with tiny introns.</title>
        <authorList>
            <person name="Slabodnick M."/>
            <person name="Ruby J.G."/>
            <person name="Reiff S.B."/>
            <person name="Swart E.C."/>
            <person name="Gosai S."/>
            <person name="Prabakaran S."/>
            <person name="Witkowska E."/>
            <person name="Larue G.E."/>
            <person name="Fisher S."/>
            <person name="Freeman R.M."/>
            <person name="Gunawardena J."/>
            <person name="Chu W."/>
            <person name="Stover N.A."/>
            <person name="Gregory B.D."/>
            <person name="Nowacki M."/>
            <person name="Derisi J."/>
            <person name="Roy S.W."/>
            <person name="Marshall W.F."/>
            <person name="Sood P."/>
        </authorList>
    </citation>
    <scope>NUCLEOTIDE SEQUENCE [LARGE SCALE GENOMIC DNA]</scope>
    <source>
        <strain evidence="7">WM001</strain>
    </source>
</reference>
<sequence>MDQNQDIFEDSNKSPSNPVEIEDIGINLDDERLRFPIKTLISSVLLFLVGSSLLIAGLIEEFVEDDKSKGMAMWIIGAITFIPGFFYTYLFIKAYRAKTPRERMRILNEIPDM</sequence>
<dbReference type="EMBL" id="MPUH01000823">
    <property type="protein sequence ID" value="OMJ73418.1"/>
    <property type="molecule type" value="Genomic_DNA"/>
</dbReference>
<dbReference type="AlphaFoldDB" id="A0A1R2B9F7"/>
<comment type="subcellular location">
    <subcellularLocation>
        <location evidence="1">Membrane</location>
        <topology evidence="1">Multi-pass membrane protein</topology>
    </subcellularLocation>
</comment>
<gene>
    <name evidence="7" type="ORF">SteCoe_27898</name>
</gene>
<evidence type="ECO:0000313" key="7">
    <source>
        <dbReference type="EMBL" id="OMJ73418.1"/>
    </source>
</evidence>
<evidence type="ECO:0000256" key="4">
    <source>
        <dbReference type="ARBA" id="ARBA00022989"/>
    </source>
</evidence>
<keyword evidence="4 6" id="KW-1133">Transmembrane helix</keyword>
<dbReference type="Proteomes" id="UP000187209">
    <property type="component" value="Unassembled WGS sequence"/>
</dbReference>
<organism evidence="7 8">
    <name type="scientific">Stentor coeruleus</name>
    <dbReference type="NCBI Taxonomy" id="5963"/>
    <lineage>
        <taxon>Eukaryota</taxon>
        <taxon>Sar</taxon>
        <taxon>Alveolata</taxon>
        <taxon>Ciliophora</taxon>
        <taxon>Postciliodesmatophora</taxon>
        <taxon>Heterotrichea</taxon>
        <taxon>Heterotrichida</taxon>
        <taxon>Stentoridae</taxon>
        <taxon>Stentor</taxon>
    </lineage>
</organism>
<evidence type="ECO:0000256" key="2">
    <source>
        <dbReference type="ARBA" id="ARBA00007743"/>
    </source>
</evidence>
<evidence type="ECO:0000256" key="6">
    <source>
        <dbReference type="SAM" id="Phobius"/>
    </source>
</evidence>
<dbReference type="InterPro" id="IPR008590">
    <property type="entry name" value="TMEM_230/134"/>
</dbReference>
<evidence type="ECO:0008006" key="9">
    <source>
        <dbReference type="Google" id="ProtNLM"/>
    </source>
</evidence>
<evidence type="ECO:0000256" key="5">
    <source>
        <dbReference type="ARBA" id="ARBA00023136"/>
    </source>
</evidence>
<dbReference type="GO" id="GO:0016020">
    <property type="term" value="C:membrane"/>
    <property type="evidence" value="ECO:0007669"/>
    <property type="project" value="UniProtKB-SubCell"/>
</dbReference>
<evidence type="ECO:0000256" key="1">
    <source>
        <dbReference type="ARBA" id="ARBA00004141"/>
    </source>
</evidence>
<feature type="transmembrane region" description="Helical" evidence="6">
    <location>
        <begin position="71"/>
        <end position="95"/>
    </location>
</feature>
<keyword evidence="8" id="KW-1185">Reference proteome</keyword>
<keyword evidence="3 6" id="KW-0812">Transmembrane</keyword>
<dbReference type="OrthoDB" id="5597044at2759"/>
<comment type="similarity">
    <text evidence="2">Belongs to the TMEM134/TMEM230 family.</text>
</comment>
<keyword evidence="5 6" id="KW-0472">Membrane</keyword>
<proteinExistence type="inferred from homology"/>
<evidence type="ECO:0000256" key="3">
    <source>
        <dbReference type="ARBA" id="ARBA00022692"/>
    </source>
</evidence>
<comment type="caution">
    <text evidence="7">The sequence shown here is derived from an EMBL/GenBank/DDBJ whole genome shotgun (WGS) entry which is preliminary data.</text>
</comment>
<feature type="transmembrane region" description="Helical" evidence="6">
    <location>
        <begin position="40"/>
        <end position="59"/>
    </location>
</feature>
<evidence type="ECO:0000313" key="8">
    <source>
        <dbReference type="Proteomes" id="UP000187209"/>
    </source>
</evidence>